<evidence type="ECO:0000313" key="4">
    <source>
        <dbReference type="Proteomes" id="UP000035037"/>
    </source>
</evidence>
<dbReference type="InterPro" id="IPR001646">
    <property type="entry name" value="5peptide_repeat"/>
</dbReference>
<name>A0A0G8AU20_9SYNE</name>
<dbReference type="PANTHER" id="PTHR14136:SF17">
    <property type="entry name" value="BTB_POZ DOMAIN-CONTAINING PROTEIN KCTD9"/>
    <property type="match status" value="1"/>
</dbReference>
<feature type="transmembrane region" description="Helical" evidence="2">
    <location>
        <begin position="9"/>
        <end position="26"/>
    </location>
</feature>
<reference evidence="3 4" key="2">
    <citation type="submission" date="2015-05" db="EMBL/GenBank/DDBJ databases">
        <title>Lifestyle Evolution in Cyanobacterial Symbionts of Sponges.</title>
        <authorList>
            <person name="Burgsdorf I."/>
            <person name="Slaby B.M."/>
            <person name="Handley K.M."/>
            <person name="Haber M."/>
            <person name="Blom J."/>
            <person name="Marshall C.W."/>
            <person name="Gilbert J.A."/>
            <person name="Hentschel U."/>
            <person name="Steindler L."/>
        </authorList>
    </citation>
    <scope>NUCLEOTIDE SEQUENCE [LARGE SCALE GENOMIC DNA]</scope>
    <source>
        <strain evidence="3">15L</strain>
    </source>
</reference>
<sequence length="311" mass="34770">MKKPQLPDLDIIFGIIYLILIISIPFLPHADRWLKPKIDHESLRGLGLYVLGAGVGVLGLYLTRSRTESLRKQTEALEMQTEIEKSKNVTDAFAKSVELLGNKRAAARQGGIYALDKIAKDNPKKFHMTVIRIMASYVRKESYDNFHKQKENKTNSISGNEKLPTMTADIETAIEVIRQRKDSKQEKKEYNKACKDDTLFLDISNAYLFNADFSRAKLSRTNFSDSKMLNCIFDSADLSDSLFVSSDLKGSSFEECDLSGADLSGADLSGADLSKAKNLTREQISKAEIDEDTILPPGIKNSQDRSSSEQI</sequence>
<evidence type="ECO:0000313" key="3">
    <source>
        <dbReference type="EMBL" id="KKZ11659.1"/>
    </source>
</evidence>
<protein>
    <recommendedName>
        <fullName evidence="5">Pentapeptide repeat-containing protein</fullName>
    </recommendedName>
</protein>
<keyword evidence="2" id="KW-0472">Membrane</keyword>
<organism evidence="3 4">
    <name type="scientific">Candidatus Synechococcus spongiarum 15L</name>
    <dbReference type="NCBI Taxonomy" id="1608419"/>
    <lineage>
        <taxon>Bacteria</taxon>
        <taxon>Bacillati</taxon>
        <taxon>Cyanobacteriota</taxon>
        <taxon>Cyanophyceae</taxon>
        <taxon>Synechococcales</taxon>
        <taxon>Synechococcaceae</taxon>
        <taxon>Synechococcus</taxon>
    </lineage>
</organism>
<reference evidence="3 4" key="1">
    <citation type="submission" date="2015-02" db="EMBL/GenBank/DDBJ databases">
        <authorList>
            <person name="Slaby B."/>
            <person name="Hentschel U."/>
        </authorList>
    </citation>
    <scope>NUCLEOTIDE SEQUENCE [LARGE SCALE GENOMIC DNA]</scope>
    <source>
        <strain evidence="3">15L</strain>
    </source>
</reference>
<dbReference type="SUPFAM" id="SSF141571">
    <property type="entry name" value="Pentapeptide repeat-like"/>
    <property type="match status" value="1"/>
</dbReference>
<evidence type="ECO:0008006" key="5">
    <source>
        <dbReference type="Google" id="ProtNLM"/>
    </source>
</evidence>
<evidence type="ECO:0000256" key="2">
    <source>
        <dbReference type="SAM" id="Phobius"/>
    </source>
</evidence>
<dbReference type="PANTHER" id="PTHR14136">
    <property type="entry name" value="BTB_POZ DOMAIN-CONTAINING PROTEIN KCTD9"/>
    <property type="match status" value="1"/>
</dbReference>
<proteinExistence type="predicted"/>
<accession>A0A0G8AU20</accession>
<feature type="transmembrane region" description="Helical" evidence="2">
    <location>
        <begin position="46"/>
        <end position="63"/>
    </location>
</feature>
<dbReference type="AlphaFoldDB" id="A0A0G8AU20"/>
<keyword evidence="2" id="KW-1133">Transmembrane helix</keyword>
<dbReference type="EMBL" id="JYFQ01000135">
    <property type="protein sequence ID" value="KKZ11659.1"/>
    <property type="molecule type" value="Genomic_DNA"/>
</dbReference>
<dbReference type="Gene3D" id="2.160.20.80">
    <property type="entry name" value="E3 ubiquitin-protein ligase SopA"/>
    <property type="match status" value="1"/>
</dbReference>
<feature type="compositionally biased region" description="Basic and acidic residues" evidence="1">
    <location>
        <begin position="302"/>
        <end position="311"/>
    </location>
</feature>
<evidence type="ECO:0000256" key="1">
    <source>
        <dbReference type="SAM" id="MobiDB-lite"/>
    </source>
</evidence>
<comment type="caution">
    <text evidence="3">The sequence shown here is derived from an EMBL/GenBank/DDBJ whole genome shotgun (WGS) entry which is preliminary data.</text>
</comment>
<dbReference type="PATRIC" id="fig|1608419.3.peg.438"/>
<dbReference type="InterPro" id="IPR051082">
    <property type="entry name" value="Pentapeptide-BTB/POZ_domain"/>
</dbReference>
<dbReference type="Proteomes" id="UP000035037">
    <property type="component" value="Unassembled WGS sequence"/>
</dbReference>
<keyword evidence="2" id="KW-0812">Transmembrane</keyword>
<gene>
    <name evidence="3" type="ORF">TQ37_06690</name>
</gene>
<dbReference type="Pfam" id="PF00805">
    <property type="entry name" value="Pentapeptide"/>
    <property type="match status" value="2"/>
</dbReference>
<feature type="region of interest" description="Disordered" evidence="1">
    <location>
        <begin position="286"/>
        <end position="311"/>
    </location>
</feature>